<accession>A0A380N168</accession>
<evidence type="ECO:0000313" key="11">
    <source>
        <dbReference type="EMBL" id="SUO98234.1"/>
    </source>
</evidence>
<proteinExistence type="inferred from homology"/>
<dbReference type="PANTHER" id="PTHR30347:SF1">
    <property type="entry name" value="MECHANOSENSITIVE CHANNEL MSCK"/>
    <property type="match status" value="1"/>
</dbReference>
<dbReference type="SUPFAM" id="SSF82689">
    <property type="entry name" value="Mechanosensitive channel protein MscS (YggB), C-terminal domain"/>
    <property type="match status" value="1"/>
</dbReference>
<feature type="transmembrane region" description="Helical" evidence="8">
    <location>
        <begin position="781"/>
        <end position="812"/>
    </location>
</feature>
<feature type="transmembrane region" description="Helical" evidence="8">
    <location>
        <begin position="712"/>
        <end position="734"/>
    </location>
</feature>
<keyword evidence="7" id="KW-0175">Coiled coil</keyword>
<sequence>MLSRIIVYLFPVLLCCFNLSRAQSLEELRTEITRREKVISTLNQELEQAPQSAQHISQEELSALRLNVDQVKIAADGAKIAIQELEAHLLNTQKQCEALNAELQKQANPLTNSAGNGESDTAAQFAACQENVLNIGTILTLQKNLQQLILRQQGLQESLYQRHNELWLQSRRANENTPYAAATALSQQLQRLKAERDRLSAALPFTGDNRMRRFNQQIEMALITRQILIAELQFEFHNIDNRLQELQFADLSSVSLERIHQVKTELQASEQRLGAMQQQLANNMTVMEQQYGLYQRQQQQIPQSVATRHQQLQEQYQAFAEALTNAQAAQQLIMQGVDSQYTELSKNYITSRYDFIAALAHPATFGEKLGKALTTFLGQYAVSFQALWHSLQALSTGKKTHLGIICLAIIGLTAWLTSLANHLVRNYRNVKKISFSTRLILFAFGMSKYNLPYIGLLVMTWAVLRVAKVPAPGSQLILLLSIWFLLITIPYFCVHTLSESHLLTSNTERYRVRRVTTAAAIGSLLLALVFMAQWILSEKLIIDSFRWFFCIFTLLISLPLWRILQNMLHFLAEEHGALYTYRIVRLIVQVIPLGFFLFGCVGAFGYLNLAWLMARYLLIALFYTIVWVSFLGLCKDISLAAKKYVLSHTNNSVFWAQDVINPIHSIFRYGSFLLLLYLLAETYNWNANIPVFRDLFVILRKPLFSGDDDSQFTLMNLILLAVILYVIIQFGRWMKSLCYRWVYARVHDTGMRNSLAVFTQYALVTLGFFLALRIIGLDLTAFTVFAGALGVGIGFGLQTIANNFISGILLLIERPLRGGDIITAGNYTGTVERIGMRTLTLTTFDNESVILPNSDFVTSAFINWSHTDQIVRIVCHFDLSYRHDPHDVEQALMNTLMEMAKKGELIHQQDLECGVYAWDYSERGVTYRVLFYLHIDDHGYLRTRHKVMRALWRTCEQRGFEFAYPKADIAMRELGQDFSPNYAADQMISITDNRSPKL</sequence>
<feature type="transmembrane region" description="Helical" evidence="8">
    <location>
        <begin position="584"/>
        <end position="607"/>
    </location>
</feature>
<keyword evidence="4 8" id="KW-0812">Transmembrane</keyword>
<dbReference type="Pfam" id="PF00924">
    <property type="entry name" value="MS_channel_2nd"/>
    <property type="match status" value="1"/>
</dbReference>
<feature type="transmembrane region" description="Helical" evidence="8">
    <location>
        <begin position="476"/>
        <end position="494"/>
    </location>
</feature>
<dbReference type="InterPro" id="IPR011014">
    <property type="entry name" value="MscS_channel_TM-2"/>
</dbReference>
<name>A0A380N168_9GAMM</name>
<evidence type="ECO:0000256" key="1">
    <source>
        <dbReference type="ARBA" id="ARBA00004651"/>
    </source>
</evidence>
<dbReference type="InterPro" id="IPR006685">
    <property type="entry name" value="MscS_channel_2nd"/>
</dbReference>
<dbReference type="Gene3D" id="2.30.30.60">
    <property type="match status" value="1"/>
</dbReference>
<evidence type="ECO:0000256" key="7">
    <source>
        <dbReference type="SAM" id="Coils"/>
    </source>
</evidence>
<feature type="transmembrane region" description="Helical" evidence="8">
    <location>
        <begin position="613"/>
        <end position="634"/>
    </location>
</feature>
<dbReference type="GO" id="GO:0008381">
    <property type="term" value="F:mechanosensitive monoatomic ion channel activity"/>
    <property type="evidence" value="ECO:0007669"/>
    <property type="project" value="UniProtKB-ARBA"/>
</dbReference>
<dbReference type="OrthoDB" id="9799209at2"/>
<keyword evidence="12" id="KW-1185">Reference proteome</keyword>
<dbReference type="Proteomes" id="UP000254575">
    <property type="component" value="Unassembled WGS sequence"/>
</dbReference>
<feature type="transmembrane region" description="Helical" evidence="8">
    <location>
        <begin position="439"/>
        <end position="464"/>
    </location>
</feature>
<keyword evidence="5 8" id="KW-1133">Transmembrane helix</keyword>
<evidence type="ECO:0000256" key="4">
    <source>
        <dbReference type="ARBA" id="ARBA00022692"/>
    </source>
</evidence>
<comment type="subcellular location">
    <subcellularLocation>
        <location evidence="1">Cell membrane</location>
        <topology evidence="1">Multi-pass membrane protein</topology>
    </subcellularLocation>
</comment>
<dbReference type="Gene3D" id="1.10.287.1260">
    <property type="match status" value="1"/>
</dbReference>
<dbReference type="Gene3D" id="3.30.70.100">
    <property type="match status" value="1"/>
</dbReference>
<feature type="transmembrane region" description="Helical" evidence="8">
    <location>
        <begin position="515"/>
        <end position="534"/>
    </location>
</feature>
<dbReference type="GO" id="GO:0005886">
    <property type="term" value="C:plasma membrane"/>
    <property type="evidence" value="ECO:0007669"/>
    <property type="project" value="UniProtKB-SubCell"/>
</dbReference>
<dbReference type="AlphaFoldDB" id="A0A380N168"/>
<evidence type="ECO:0000256" key="3">
    <source>
        <dbReference type="ARBA" id="ARBA00022475"/>
    </source>
</evidence>
<feature type="domain" description="Mechanosensitive ion channel transmembrane helices 2/3" evidence="10">
    <location>
        <begin position="761"/>
        <end position="798"/>
    </location>
</feature>
<feature type="transmembrane region" description="Helical" evidence="8">
    <location>
        <begin position="546"/>
        <end position="564"/>
    </location>
</feature>
<dbReference type="InterPro" id="IPR023408">
    <property type="entry name" value="MscS_beta-dom_sf"/>
</dbReference>
<dbReference type="InterPro" id="IPR011066">
    <property type="entry name" value="MscS_channel_C_sf"/>
</dbReference>
<feature type="transmembrane region" description="Helical" evidence="8">
    <location>
        <begin position="666"/>
        <end position="685"/>
    </location>
</feature>
<dbReference type="SUPFAM" id="SSF82861">
    <property type="entry name" value="Mechanosensitive channel protein MscS (YggB), transmembrane region"/>
    <property type="match status" value="1"/>
</dbReference>
<dbReference type="PROSITE" id="PS01246">
    <property type="entry name" value="UPF0003"/>
    <property type="match status" value="1"/>
</dbReference>
<feature type="domain" description="Mechanosensitive ion channel MscS" evidence="9">
    <location>
        <begin position="800"/>
        <end position="866"/>
    </location>
</feature>
<feature type="transmembrane region" description="Helical" evidence="8">
    <location>
        <begin position="400"/>
        <end position="419"/>
    </location>
</feature>
<feature type="transmembrane region" description="Helical" evidence="8">
    <location>
        <begin position="755"/>
        <end position="775"/>
    </location>
</feature>
<dbReference type="InterPro" id="IPR010920">
    <property type="entry name" value="LSM_dom_sf"/>
</dbReference>
<gene>
    <name evidence="11" type="primary">kefA</name>
    <name evidence="11" type="ORF">NCTC10717_01975</name>
</gene>
<keyword evidence="3" id="KW-1003">Cell membrane</keyword>
<feature type="coiled-coil region" evidence="7">
    <location>
        <begin position="75"/>
        <end position="102"/>
    </location>
</feature>
<evidence type="ECO:0000256" key="6">
    <source>
        <dbReference type="ARBA" id="ARBA00023136"/>
    </source>
</evidence>
<protein>
    <submittedName>
        <fullName evidence="11">Potassium efflux system KefA</fullName>
    </submittedName>
</protein>
<evidence type="ECO:0000259" key="10">
    <source>
        <dbReference type="Pfam" id="PF21088"/>
    </source>
</evidence>
<reference evidence="11 12" key="1">
    <citation type="submission" date="2018-06" db="EMBL/GenBank/DDBJ databases">
        <authorList>
            <consortium name="Pathogen Informatics"/>
            <person name="Doyle S."/>
        </authorList>
    </citation>
    <scope>NUCLEOTIDE SEQUENCE [LARGE SCALE GENOMIC DNA]</scope>
    <source>
        <strain evidence="11 12">NCTC10717</strain>
    </source>
</reference>
<evidence type="ECO:0000256" key="2">
    <source>
        <dbReference type="ARBA" id="ARBA00008017"/>
    </source>
</evidence>
<dbReference type="EMBL" id="UHIA01000004">
    <property type="protein sequence ID" value="SUO98234.1"/>
    <property type="molecule type" value="Genomic_DNA"/>
</dbReference>
<dbReference type="PANTHER" id="PTHR30347">
    <property type="entry name" value="POTASSIUM CHANNEL RELATED"/>
    <property type="match status" value="1"/>
</dbReference>
<organism evidence="11 12">
    <name type="scientific">Suttonella indologenes</name>
    <dbReference type="NCBI Taxonomy" id="13276"/>
    <lineage>
        <taxon>Bacteria</taxon>
        <taxon>Pseudomonadati</taxon>
        <taxon>Pseudomonadota</taxon>
        <taxon>Gammaproteobacteria</taxon>
        <taxon>Cardiobacteriales</taxon>
        <taxon>Cardiobacteriaceae</taxon>
        <taxon>Suttonella</taxon>
    </lineage>
</organism>
<evidence type="ECO:0000313" key="12">
    <source>
        <dbReference type="Proteomes" id="UP000254575"/>
    </source>
</evidence>
<evidence type="ECO:0000256" key="5">
    <source>
        <dbReference type="ARBA" id="ARBA00022989"/>
    </source>
</evidence>
<dbReference type="InterPro" id="IPR049142">
    <property type="entry name" value="MS_channel_1st"/>
</dbReference>
<keyword evidence="6 8" id="KW-0472">Membrane</keyword>
<comment type="similarity">
    <text evidence="2">Belongs to the MscS (TC 1.A.23) family.</text>
</comment>
<dbReference type="InterPro" id="IPR006686">
    <property type="entry name" value="MscS_channel_CS"/>
</dbReference>
<evidence type="ECO:0000259" key="9">
    <source>
        <dbReference type="Pfam" id="PF00924"/>
    </source>
</evidence>
<dbReference type="InterPro" id="IPR052702">
    <property type="entry name" value="MscS-like_channel"/>
</dbReference>
<dbReference type="SUPFAM" id="SSF50182">
    <property type="entry name" value="Sm-like ribonucleoproteins"/>
    <property type="match status" value="1"/>
</dbReference>
<dbReference type="Pfam" id="PF21088">
    <property type="entry name" value="MS_channel_1st"/>
    <property type="match status" value="1"/>
</dbReference>
<evidence type="ECO:0000256" key="8">
    <source>
        <dbReference type="SAM" id="Phobius"/>
    </source>
</evidence>